<evidence type="ECO:0000313" key="2">
    <source>
        <dbReference type="Proteomes" id="UP001060085"/>
    </source>
</evidence>
<name>A0ACB9ZZN0_CATRO</name>
<evidence type="ECO:0000313" key="1">
    <source>
        <dbReference type="EMBL" id="KAI5653715.1"/>
    </source>
</evidence>
<accession>A0ACB9ZZN0</accession>
<comment type="caution">
    <text evidence="1">The sequence shown here is derived from an EMBL/GenBank/DDBJ whole genome shotgun (WGS) entry which is preliminary data.</text>
</comment>
<sequence length="216" mass="23756">MEEVPLLLCEILHLLMNWVSPDSIIIGLLARERTVELSIKIFSPLPFGLLLESEPLFVGRLSTKSNSLLPGANKRESFRMGSSSDAEPINNGLVEWEIKKRIEGNDLSIIGGPSLFPVTELSTELFSFWNSISSWGFRFVKCGAGSFLSTSSGSKEGDQGDPDFKSPLYSGRFLLYQARMSWGGQGRRIESRGDAYASSFLIGFPQFSVSSEGDKG</sequence>
<protein>
    <submittedName>
        <fullName evidence="1">Uncharacterized protein</fullName>
    </submittedName>
</protein>
<keyword evidence="2" id="KW-1185">Reference proteome</keyword>
<organism evidence="1 2">
    <name type="scientific">Catharanthus roseus</name>
    <name type="common">Madagascar periwinkle</name>
    <name type="synonym">Vinca rosea</name>
    <dbReference type="NCBI Taxonomy" id="4058"/>
    <lineage>
        <taxon>Eukaryota</taxon>
        <taxon>Viridiplantae</taxon>
        <taxon>Streptophyta</taxon>
        <taxon>Embryophyta</taxon>
        <taxon>Tracheophyta</taxon>
        <taxon>Spermatophyta</taxon>
        <taxon>Magnoliopsida</taxon>
        <taxon>eudicotyledons</taxon>
        <taxon>Gunneridae</taxon>
        <taxon>Pentapetalae</taxon>
        <taxon>asterids</taxon>
        <taxon>lamiids</taxon>
        <taxon>Gentianales</taxon>
        <taxon>Apocynaceae</taxon>
        <taxon>Rauvolfioideae</taxon>
        <taxon>Vinceae</taxon>
        <taxon>Catharanthinae</taxon>
        <taxon>Catharanthus</taxon>
    </lineage>
</organism>
<reference evidence="2" key="1">
    <citation type="journal article" date="2023" name="Nat. Plants">
        <title>Single-cell RNA sequencing provides a high-resolution roadmap for understanding the multicellular compartmentation of specialized metabolism.</title>
        <authorList>
            <person name="Sun S."/>
            <person name="Shen X."/>
            <person name="Li Y."/>
            <person name="Li Y."/>
            <person name="Wang S."/>
            <person name="Li R."/>
            <person name="Zhang H."/>
            <person name="Shen G."/>
            <person name="Guo B."/>
            <person name="Wei J."/>
            <person name="Xu J."/>
            <person name="St-Pierre B."/>
            <person name="Chen S."/>
            <person name="Sun C."/>
        </authorList>
    </citation>
    <scope>NUCLEOTIDE SEQUENCE [LARGE SCALE GENOMIC DNA]</scope>
</reference>
<gene>
    <name evidence="1" type="ORF">M9H77_30902</name>
</gene>
<dbReference type="Proteomes" id="UP001060085">
    <property type="component" value="Linkage Group LG07"/>
</dbReference>
<dbReference type="EMBL" id="CM044707">
    <property type="protein sequence ID" value="KAI5653715.1"/>
    <property type="molecule type" value="Genomic_DNA"/>
</dbReference>
<proteinExistence type="predicted"/>